<evidence type="ECO:0000259" key="1">
    <source>
        <dbReference type="Pfam" id="PF01575"/>
    </source>
</evidence>
<evidence type="ECO:0000313" key="3">
    <source>
        <dbReference type="Proteomes" id="UP000253370"/>
    </source>
</evidence>
<dbReference type="SUPFAM" id="SSF54637">
    <property type="entry name" value="Thioesterase/thiol ester dehydrase-isomerase"/>
    <property type="match status" value="1"/>
</dbReference>
<proteinExistence type="predicted"/>
<dbReference type="InterPro" id="IPR029069">
    <property type="entry name" value="HotDog_dom_sf"/>
</dbReference>
<dbReference type="CDD" id="cd03450">
    <property type="entry name" value="NodN"/>
    <property type="match status" value="1"/>
</dbReference>
<dbReference type="Pfam" id="PF01575">
    <property type="entry name" value="MaoC_dehydratas"/>
    <property type="match status" value="1"/>
</dbReference>
<dbReference type="InterPro" id="IPR002539">
    <property type="entry name" value="MaoC-like_dom"/>
</dbReference>
<dbReference type="Gene3D" id="3.10.129.10">
    <property type="entry name" value="Hotdog Thioesterase"/>
    <property type="match status" value="1"/>
</dbReference>
<dbReference type="Proteomes" id="UP000253370">
    <property type="component" value="Unassembled WGS sequence"/>
</dbReference>
<dbReference type="AlphaFoldDB" id="A0A365U642"/>
<dbReference type="RefSeq" id="WP_113290177.1">
    <property type="nucleotide sequence ID" value="NZ_QNTQ01000014.1"/>
</dbReference>
<organism evidence="2 3">
    <name type="scientific">Rhodosalinus halophilus</name>
    <dbReference type="NCBI Taxonomy" id="2259333"/>
    <lineage>
        <taxon>Bacteria</taxon>
        <taxon>Pseudomonadati</taxon>
        <taxon>Pseudomonadota</taxon>
        <taxon>Alphaproteobacteria</taxon>
        <taxon>Rhodobacterales</taxon>
        <taxon>Paracoccaceae</taxon>
        <taxon>Rhodosalinus</taxon>
    </lineage>
</organism>
<dbReference type="EMBL" id="QNTQ01000014">
    <property type="protein sequence ID" value="RBI83837.1"/>
    <property type="molecule type" value="Genomic_DNA"/>
</dbReference>
<dbReference type="PANTHER" id="PTHR42993:SF1">
    <property type="entry name" value="MAOC-LIKE DEHYDRATASE DOMAIN-CONTAINING PROTEIN"/>
    <property type="match status" value="1"/>
</dbReference>
<keyword evidence="3" id="KW-1185">Reference proteome</keyword>
<dbReference type="PANTHER" id="PTHR42993">
    <property type="entry name" value="MAOC-LIKE DEHYDRATASE DOMAIN-CONTAINING PROTEIN"/>
    <property type="match status" value="1"/>
</dbReference>
<name>A0A365U642_9RHOB</name>
<evidence type="ECO:0000313" key="2">
    <source>
        <dbReference type="EMBL" id="RBI83837.1"/>
    </source>
</evidence>
<dbReference type="InterPro" id="IPR039375">
    <property type="entry name" value="NodN-like"/>
</dbReference>
<comment type="caution">
    <text evidence="2">The sequence shown here is derived from an EMBL/GenBank/DDBJ whole genome shotgun (WGS) entry which is preliminary data.</text>
</comment>
<protein>
    <submittedName>
        <fullName evidence="2">MaoC family dehydratase</fullName>
    </submittedName>
</protein>
<sequence length="151" mass="16443">MPADPLEALLARTGEEIGVSSWQVVDQSRIDAFAAATGDHAWAHVDPGRAASGPFGGTVAHGLLTLSLLPAMLYELVPDMGPWMGVNYGFDRVRFVAPVLTGARLRGRFTLLRAERETEERLGMDWEVTVEIEGSARPAAVAVWLNRFLRA</sequence>
<reference evidence="2 3" key="1">
    <citation type="submission" date="2018-07" db="EMBL/GenBank/DDBJ databases">
        <title>Rhodosalinus sp. strain E84T genomic sequence and assembly.</title>
        <authorList>
            <person name="Liu Z.-W."/>
            <person name="Lu D.-C."/>
        </authorList>
    </citation>
    <scope>NUCLEOTIDE SEQUENCE [LARGE SCALE GENOMIC DNA]</scope>
    <source>
        <strain evidence="2 3">E84</strain>
    </source>
</reference>
<accession>A0A365U642</accession>
<dbReference type="OrthoDB" id="9801735at2"/>
<feature type="domain" description="MaoC-like" evidence="1">
    <location>
        <begin position="12"/>
        <end position="116"/>
    </location>
</feature>
<gene>
    <name evidence="2" type="ORF">DRV85_14390</name>
</gene>